<evidence type="ECO:0000313" key="3">
    <source>
        <dbReference type="Proteomes" id="UP000622707"/>
    </source>
</evidence>
<dbReference type="InterPro" id="IPR011690">
    <property type="entry name" value="P_starv_induced_PsiF"/>
</dbReference>
<keyword evidence="1" id="KW-0732">Signal</keyword>
<reference evidence="2 3" key="1">
    <citation type="journal article" date="2017" name="Int. J. Syst. Evol. Microbiol.">
        <title>Ramlibacter alkalitolerans sp. nov., alkali-tolerant bacterium isolated from soil of ginseng.</title>
        <authorList>
            <person name="Lee D.H."/>
            <person name="Cha C.J."/>
        </authorList>
    </citation>
    <scope>NUCLEOTIDE SEQUENCE [LARGE SCALE GENOMIC DNA]</scope>
    <source>
        <strain evidence="2 3">KACC 19305</strain>
    </source>
</reference>
<sequence length="93" mass="10343">MKQTIVVLALAASSVAAPAQKIREASPQQQLVTTCNAEAKYRELTGESRNRYISGCLSNGRKRLQEVLMACNAQARGKGGEERRKFMDECLRR</sequence>
<dbReference type="EMBL" id="JAEQND010000002">
    <property type="protein sequence ID" value="MBL0424132.1"/>
    <property type="molecule type" value="Genomic_DNA"/>
</dbReference>
<keyword evidence="3" id="KW-1185">Reference proteome</keyword>
<dbReference type="Proteomes" id="UP000622707">
    <property type="component" value="Unassembled WGS sequence"/>
</dbReference>
<feature type="signal peptide" evidence="1">
    <location>
        <begin position="1"/>
        <end position="19"/>
    </location>
</feature>
<gene>
    <name evidence="2" type="ORF">JI746_03345</name>
</gene>
<evidence type="ECO:0000256" key="1">
    <source>
        <dbReference type="SAM" id="SignalP"/>
    </source>
</evidence>
<name>A0ABS1JIV2_9BURK</name>
<feature type="chain" id="PRO_5047525591" evidence="1">
    <location>
        <begin position="20"/>
        <end position="93"/>
    </location>
</feature>
<comment type="caution">
    <text evidence="2">The sequence shown here is derived from an EMBL/GenBank/DDBJ whole genome shotgun (WGS) entry which is preliminary data.</text>
</comment>
<protein>
    <submittedName>
        <fullName evidence="2">PsiF repeat protein</fullName>
    </submittedName>
</protein>
<accession>A0ABS1JIV2</accession>
<dbReference type="Pfam" id="PF07769">
    <property type="entry name" value="PsiF_repeat"/>
    <property type="match status" value="2"/>
</dbReference>
<dbReference type="RefSeq" id="WP_201687381.1">
    <property type="nucleotide sequence ID" value="NZ_JAEQND010000002.1"/>
</dbReference>
<evidence type="ECO:0000313" key="2">
    <source>
        <dbReference type="EMBL" id="MBL0424132.1"/>
    </source>
</evidence>
<organism evidence="2 3">
    <name type="scientific">Ramlibacter alkalitolerans</name>
    <dbReference type="NCBI Taxonomy" id="2039631"/>
    <lineage>
        <taxon>Bacteria</taxon>
        <taxon>Pseudomonadati</taxon>
        <taxon>Pseudomonadota</taxon>
        <taxon>Betaproteobacteria</taxon>
        <taxon>Burkholderiales</taxon>
        <taxon>Comamonadaceae</taxon>
        <taxon>Ramlibacter</taxon>
    </lineage>
</organism>
<proteinExistence type="predicted"/>